<organism evidence="1 2">
    <name type="scientific">Spongiactinospora rosea</name>
    <dbReference type="NCBI Taxonomy" id="2248750"/>
    <lineage>
        <taxon>Bacteria</taxon>
        <taxon>Bacillati</taxon>
        <taxon>Actinomycetota</taxon>
        <taxon>Actinomycetes</taxon>
        <taxon>Streptosporangiales</taxon>
        <taxon>Streptosporangiaceae</taxon>
        <taxon>Spongiactinospora</taxon>
    </lineage>
</organism>
<sequence length="110" mass="11464">MRYVLIGTVGTYTVPGGAERWKIDLGTQSPTRVPLAALPNGLGTITGWINSAETIINSIGGEVLVDLGAALADYHGPIVITGWDAVAEEVRGLNSDQAAAIRQAYDDANA</sequence>
<gene>
    <name evidence="1" type="ORF">DP939_02490</name>
</gene>
<protein>
    <submittedName>
        <fullName evidence="1">Uncharacterized protein</fullName>
    </submittedName>
</protein>
<dbReference type="OrthoDB" id="4191837at2"/>
<dbReference type="RefSeq" id="WP_113978369.1">
    <property type="nucleotide sequence ID" value="NZ_QMEY01000001.1"/>
</dbReference>
<dbReference type="EMBL" id="QMEY01000001">
    <property type="protein sequence ID" value="RBQ21598.1"/>
    <property type="molecule type" value="Genomic_DNA"/>
</dbReference>
<name>A0A366M5Q9_9ACTN</name>
<accession>A0A366M5Q9</accession>
<dbReference type="AlphaFoldDB" id="A0A366M5Q9"/>
<evidence type="ECO:0000313" key="2">
    <source>
        <dbReference type="Proteomes" id="UP000253303"/>
    </source>
</evidence>
<comment type="caution">
    <text evidence="1">The sequence shown here is derived from an EMBL/GenBank/DDBJ whole genome shotgun (WGS) entry which is preliminary data.</text>
</comment>
<evidence type="ECO:0000313" key="1">
    <source>
        <dbReference type="EMBL" id="RBQ21598.1"/>
    </source>
</evidence>
<dbReference type="Proteomes" id="UP000253303">
    <property type="component" value="Unassembled WGS sequence"/>
</dbReference>
<keyword evidence="2" id="KW-1185">Reference proteome</keyword>
<reference evidence="1 2" key="1">
    <citation type="submission" date="2018-06" db="EMBL/GenBank/DDBJ databases">
        <title>Sphaerisporangium craniellae sp. nov., isolated from a marine sponge in the South China Sea.</title>
        <authorList>
            <person name="Li L."/>
        </authorList>
    </citation>
    <scope>NUCLEOTIDE SEQUENCE [LARGE SCALE GENOMIC DNA]</scope>
    <source>
        <strain evidence="1 2">LHW63015</strain>
    </source>
</reference>
<proteinExistence type="predicted"/>